<proteinExistence type="predicted"/>
<dbReference type="Gene3D" id="3.20.180.10">
    <property type="entry name" value="PNP-oxidase-like"/>
    <property type="match status" value="1"/>
</dbReference>
<gene>
    <name evidence="3" type="ORF">SAMN05192530_10293</name>
</gene>
<evidence type="ECO:0000313" key="4">
    <source>
        <dbReference type="Proteomes" id="UP000198793"/>
    </source>
</evidence>
<accession>A0A1H0ELC2</accession>
<feature type="domain" description="CREG-like beta-barrel" evidence="2">
    <location>
        <begin position="15"/>
        <end position="151"/>
    </location>
</feature>
<evidence type="ECO:0000313" key="3">
    <source>
        <dbReference type="EMBL" id="SDN83143.1"/>
    </source>
</evidence>
<dbReference type="Gene3D" id="2.30.110.10">
    <property type="entry name" value="Electron Transport, Fmn-binding Protein, Chain A"/>
    <property type="match status" value="1"/>
</dbReference>
<dbReference type="PANTHER" id="PTHR13343">
    <property type="entry name" value="CREG1 PROTEIN"/>
    <property type="match status" value="1"/>
</dbReference>
<dbReference type="InterPro" id="IPR019595">
    <property type="entry name" value="DUF2470"/>
</dbReference>
<protein>
    <submittedName>
        <fullName evidence="3">Uncharacterized protein</fullName>
    </submittedName>
</protein>
<dbReference type="STRING" id="1166073.SAMN05192530_10293"/>
<evidence type="ECO:0000259" key="1">
    <source>
        <dbReference type="Pfam" id="PF10615"/>
    </source>
</evidence>
<dbReference type="GO" id="GO:0005737">
    <property type="term" value="C:cytoplasm"/>
    <property type="evidence" value="ECO:0007669"/>
    <property type="project" value="UniProtKB-ARBA"/>
</dbReference>
<organism evidence="3 4">
    <name type="scientific">Aureimonas jatrophae</name>
    <dbReference type="NCBI Taxonomy" id="1166073"/>
    <lineage>
        <taxon>Bacteria</taxon>
        <taxon>Pseudomonadati</taxon>
        <taxon>Pseudomonadota</taxon>
        <taxon>Alphaproteobacteria</taxon>
        <taxon>Hyphomicrobiales</taxon>
        <taxon>Aurantimonadaceae</taxon>
        <taxon>Aureimonas</taxon>
    </lineage>
</organism>
<dbReference type="Proteomes" id="UP000198793">
    <property type="component" value="Unassembled WGS sequence"/>
</dbReference>
<dbReference type="SUPFAM" id="SSF50475">
    <property type="entry name" value="FMN-binding split barrel"/>
    <property type="match status" value="1"/>
</dbReference>
<dbReference type="PANTHER" id="PTHR13343:SF17">
    <property type="entry name" value="CELLULAR REPRESSOR OF E1A-STIMULATED GENES, ISOFORM A"/>
    <property type="match status" value="1"/>
</dbReference>
<sequence>MTEPAVRDPYLAPDETARRQARQLARSAGHGALSCLEPETGDPLVSRVALGHLPGGQPLLLVSDLSPHTRALAVDGRCALMVGELGAGDPLSHPRLMIKARAHALSRDAPDAALARARFLARHPKAELYVDFPDFRFLRLDIVSALFNAGFARAYRMTPGDVSETVPDDLQGVEARVRTHMNDDHAEAIDAILKQHGAEGSGWRIATIDPLGFEAVNGERARRVEFRRRVDASSDYRLAFVELVRASEG</sequence>
<evidence type="ECO:0000259" key="2">
    <source>
        <dbReference type="Pfam" id="PF13883"/>
    </source>
</evidence>
<reference evidence="3 4" key="1">
    <citation type="submission" date="2016-10" db="EMBL/GenBank/DDBJ databases">
        <authorList>
            <person name="de Groot N.N."/>
        </authorList>
    </citation>
    <scope>NUCLEOTIDE SEQUENCE [LARGE SCALE GENOMIC DNA]</scope>
    <source>
        <strain evidence="4">L7-484,KACC 16230,DSM 25025</strain>
    </source>
</reference>
<dbReference type="InterPro" id="IPR037119">
    <property type="entry name" value="Haem_oxidase_HugZ-like_sf"/>
</dbReference>
<dbReference type="RefSeq" id="WP_244519481.1">
    <property type="nucleotide sequence ID" value="NZ_FNIT01000002.1"/>
</dbReference>
<dbReference type="EMBL" id="FNIT01000002">
    <property type="protein sequence ID" value="SDN83143.1"/>
    <property type="molecule type" value="Genomic_DNA"/>
</dbReference>
<dbReference type="Pfam" id="PF10615">
    <property type="entry name" value="DUF2470"/>
    <property type="match status" value="1"/>
</dbReference>
<dbReference type="Pfam" id="PF13883">
    <property type="entry name" value="CREG_beta-barrel"/>
    <property type="match status" value="1"/>
</dbReference>
<dbReference type="InterPro" id="IPR055343">
    <property type="entry name" value="CREG_beta-barrel"/>
</dbReference>
<keyword evidence="4" id="KW-1185">Reference proteome</keyword>
<dbReference type="InterPro" id="IPR012349">
    <property type="entry name" value="Split_barrel_FMN-bd"/>
</dbReference>
<name>A0A1H0ELC2_9HYPH</name>
<dbReference type="AlphaFoldDB" id="A0A1H0ELC2"/>
<feature type="domain" description="DUF2470" evidence="1">
    <location>
        <begin position="174"/>
        <end position="243"/>
    </location>
</feature>